<evidence type="ECO:0000256" key="4">
    <source>
        <dbReference type="ARBA" id="ARBA00022884"/>
    </source>
</evidence>
<comment type="similarity">
    <text evidence="5">Belongs to the class I-like SAM-binding methyltransferase superfamily. RsmB/NOP family.</text>
</comment>
<dbReference type="InterPro" id="IPR054728">
    <property type="entry name" value="RsmB-like_ferredoxin"/>
</dbReference>
<dbReference type="InterPro" id="IPR001678">
    <property type="entry name" value="MeTrfase_RsmB-F_NOP2_dom"/>
</dbReference>
<dbReference type="CDD" id="cd02440">
    <property type="entry name" value="AdoMet_MTases"/>
    <property type="match status" value="1"/>
</dbReference>
<dbReference type="GO" id="GO:0001510">
    <property type="term" value="P:RNA methylation"/>
    <property type="evidence" value="ECO:0007669"/>
    <property type="project" value="InterPro"/>
</dbReference>
<keyword evidence="3 5" id="KW-0949">S-adenosyl-L-methionine</keyword>
<dbReference type="Pfam" id="PF01189">
    <property type="entry name" value="Methyltr_RsmB-F"/>
    <property type="match status" value="1"/>
</dbReference>
<dbReference type="GO" id="GO:0008173">
    <property type="term" value="F:RNA methyltransferase activity"/>
    <property type="evidence" value="ECO:0007669"/>
    <property type="project" value="InterPro"/>
</dbReference>
<accession>A0A4R2GTU9</accession>
<keyword evidence="1 5" id="KW-0489">Methyltransferase</keyword>
<dbReference type="AlphaFoldDB" id="A0A4R2GTU9"/>
<protein>
    <submittedName>
        <fullName evidence="7">16S rRNA (Cytosine967-C5)-methyltransferase</fullName>
    </submittedName>
</protein>
<sequence length="433" mass="45870">MTPGARISAAIEVMADIEARRRPAPDALRDWGLAHRFAGSKDRAAIASLVYDCLRRRLSAGFAMGDAGARATVIGMLALERGMNSEQIAALFSGAGYAPPPLSAGELDALANGWERLGRAPMHVRGDFPEWIGPSLLRAFGDEAAVLAEMHALVARAPVDIRVNTLKAEPAKVLEALAWMGAAPAPHAPDAIRLPPPPDGRGQSLQGEEGFVRGWFEVQDEGSQMAALYSGARPGQTVVDLCAGAGGKTLALAAMMQNQGRLLATDVDGRRLSAIYDRLDRSGATCVEVRSPRGRWQPGGPEPLEDVAGQADLVLVDAPCTGTGTWRRNPDAKWRLRPGGLAERVKDQQVVLARAAALTRPGGRLVYITCSLLPEENDDAVARFLQEHPAFTPAPLAETGFGRPGHERAGGALQLTPARAGTDGFYVAALVRA</sequence>
<feature type="active site" description="Nucleophile" evidence="5">
    <location>
        <position position="370"/>
    </location>
</feature>
<dbReference type="InterPro" id="IPR029063">
    <property type="entry name" value="SAM-dependent_MTases_sf"/>
</dbReference>
<keyword evidence="2 5" id="KW-0808">Transferase</keyword>
<evidence type="ECO:0000259" key="6">
    <source>
        <dbReference type="PROSITE" id="PS51686"/>
    </source>
</evidence>
<reference evidence="7 8" key="1">
    <citation type="submission" date="2019-03" db="EMBL/GenBank/DDBJ databases">
        <title>Genomic Encyclopedia of Type Strains, Phase IV (KMG-IV): sequencing the most valuable type-strain genomes for metagenomic binning, comparative biology and taxonomic classification.</title>
        <authorList>
            <person name="Goeker M."/>
        </authorList>
    </citation>
    <scope>NUCLEOTIDE SEQUENCE [LARGE SCALE GENOMIC DNA]</scope>
    <source>
        <strain evidence="7 8">DSM 22958</strain>
    </source>
</reference>
<dbReference type="SUPFAM" id="SSF53335">
    <property type="entry name" value="S-adenosyl-L-methionine-dependent methyltransferases"/>
    <property type="match status" value="1"/>
</dbReference>
<organism evidence="7 8">
    <name type="scientific">Camelimonas lactis</name>
    <dbReference type="NCBI Taxonomy" id="659006"/>
    <lineage>
        <taxon>Bacteria</taxon>
        <taxon>Pseudomonadati</taxon>
        <taxon>Pseudomonadota</taxon>
        <taxon>Alphaproteobacteria</taxon>
        <taxon>Hyphomicrobiales</taxon>
        <taxon>Chelatococcaceae</taxon>
        <taxon>Camelimonas</taxon>
    </lineage>
</organism>
<dbReference type="PRINTS" id="PR02008">
    <property type="entry name" value="RCMTFAMILY"/>
</dbReference>
<proteinExistence type="inferred from homology"/>
<evidence type="ECO:0000256" key="5">
    <source>
        <dbReference type="PROSITE-ProRule" id="PRU01023"/>
    </source>
</evidence>
<gene>
    <name evidence="7" type="ORF">EV666_1049</name>
</gene>
<evidence type="ECO:0000313" key="8">
    <source>
        <dbReference type="Proteomes" id="UP000294881"/>
    </source>
</evidence>
<dbReference type="InterPro" id="IPR023267">
    <property type="entry name" value="RCMT"/>
</dbReference>
<comment type="caution">
    <text evidence="7">The sequence shown here is derived from an EMBL/GenBank/DDBJ whole genome shotgun (WGS) entry which is preliminary data.</text>
</comment>
<evidence type="ECO:0000256" key="3">
    <source>
        <dbReference type="ARBA" id="ARBA00022691"/>
    </source>
</evidence>
<dbReference type="RefSeq" id="WP_132004695.1">
    <property type="nucleotide sequence ID" value="NZ_JBHUNN010000002.1"/>
</dbReference>
<evidence type="ECO:0000256" key="1">
    <source>
        <dbReference type="ARBA" id="ARBA00022603"/>
    </source>
</evidence>
<keyword evidence="4 5" id="KW-0694">RNA-binding</keyword>
<dbReference type="PANTHER" id="PTHR22807:SF53">
    <property type="entry name" value="RIBOSOMAL RNA SMALL SUBUNIT METHYLTRANSFERASE B-RELATED"/>
    <property type="match status" value="1"/>
</dbReference>
<dbReference type="GO" id="GO:0003723">
    <property type="term" value="F:RNA binding"/>
    <property type="evidence" value="ECO:0007669"/>
    <property type="project" value="UniProtKB-UniRule"/>
</dbReference>
<evidence type="ECO:0000313" key="7">
    <source>
        <dbReference type="EMBL" id="TCO14059.1"/>
    </source>
</evidence>
<feature type="binding site" evidence="5">
    <location>
        <position position="317"/>
    </location>
    <ligand>
        <name>S-adenosyl-L-methionine</name>
        <dbReference type="ChEBI" id="CHEBI:59789"/>
    </ligand>
</feature>
<dbReference type="InterPro" id="IPR049560">
    <property type="entry name" value="MeTrfase_RsmB-F_NOP2_cat"/>
</dbReference>
<dbReference type="PANTHER" id="PTHR22807">
    <property type="entry name" value="NOP2 YEAST -RELATED NOL1/NOP2/FMU SUN DOMAIN-CONTAINING"/>
    <property type="match status" value="1"/>
</dbReference>
<dbReference type="Proteomes" id="UP000294881">
    <property type="component" value="Unassembled WGS sequence"/>
</dbReference>
<keyword evidence="8" id="KW-1185">Reference proteome</keyword>
<dbReference type="Pfam" id="PF22458">
    <property type="entry name" value="RsmF-B_ferredox"/>
    <property type="match status" value="1"/>
</dbReference>
<comment type="caution">
    <text evidence="5">Lacks conserved residue(s) required for the propagation of feature annotation.</text>
</comment>
<name>A0A4R2GTU9_9HYPH</name>
<dbReference type="Gene3D" id="3.40.50.150">
    <property type="entry name" value="Vaccinia Virus protein VP39"/>
    <property type="match status" value="1"/>
</dbReference>
<dbReference type="OrthoDB" id="9810297at2"/>
<evidence type="ECO:0000256" key="2">
    <source>
        <dbReference type="ARBA" id="ARBA00022679"/>
    </source>
</evidence>
<feature type="domain" description="SAM-dependent MTase RsmB/NOP-type" evidence="6">
    <location>
        <begin position="149"/>
        <end position="433"/>
    </location>
</feature>
<dbReference type="PROSITE" id="PS51686">
    <property type="entry name" value="SAM_MT_RSMB_NOP"/>
    <property type="match status" value="1"/>
</dbReference>
<feature type="binding site" evidence="5">
    <location>
        <position position="266"/>
    </location>
    <ligand>
        <name>S-adenosyl-L-methionine</name>
        <dbReference type="ChEBI" id="CHEBI:59789"/>
    </ligand>
</feature>
<dbReference type="EMBL" id="SLWL01000004">
    <property type="protein sequence ID" value="TCO14059.1"/>
    <property type="molecule type" value="Genomic_DNA"/>
</dbReference>